<dbReference type="RefSeq" id="WP_028871370.1">
    <property type="nucleotide sequence ID" value="NZ_VOSB01000004.1"/>
</dbReference>
<name>A0A5C7BER0_9FLAO</name>
<evidence type="ECO:0000313" key="1">
    <source>
        <dbReference type="EMBL" id="TXE19385.1"/>
    </source>
</evidence>
<dbReference type="AlphaFoldDB" id="A0A5C7BER0"/>
<sequence length="430" mass="46757">MKRLAILLVTILTLTSCGDEVEFNSPAFQGNREYGLWKAEFTSASIDENGFLTFRAGNNIETVSLTIPSVAVGTYILGDVNSMEGRYVDAGGTAYSTNNRPDSSVSIYPEYGFVKLDEINNNTFTGTFEFLAFDESGLNSIGYNEGIFFRVPLTSGSIPAVVITCDDTEIDVTSTRANYLSTFSSTIEYIDAPSYANACNVYSEALLFKSDYCGDVDGAIQQQISDLNNCVFPCNFAVQNRLTAQAAFETATIGTYIDACEIYRFYLEQQIEFCGDDEGSIQAIIDGLDCNDDDSDGIPNIFENFNGDLDGNLDDDDTDLDGIPNYLDDDDDGDGILTINEAKDVDGNPIDTDGNTEVDYLDDDDDGDGVFTQFEIGDTDGDGVSDYLDTDDDDDTILTINENADPNLDGNPADALDTDADGIPDYLDNM</sequence>
<dbReference type="OrthoDB" id="1448607at2"/>
<reference evidence="1 2" key="1">
    <citation type="submission" date="2019-08" db="EMBL/GenBank/DDBJ databases">
        <title>Genome of Psychroserpens burtonensis ACAM 167.</title>
        <authorList>
            <person name="Bowman J.P."/>
        </authorList>
    </citation>
    <scope>NUCLEOTIDE SEQUENCE [LARGE SCALE GENOMIC DNA]</scope>
    <source>
        <strain evidence="1 2">ACAM 167</strain>
    </source>
</reference>
<evidence type="ECO:0000313" key="2">
    <source>
        <dbReference type="Proteomes" id="UP000321938"/>
    </source>
</evidence>
<comment type="caution">
    <text evidence="1">The sequence shown here is derived from an EMBL/GenBank/DDBJ whole genome shotgun (WGS) entry which is preliminary data.</text>
</comment>
<dbReference type="Proteomes" id="UP000321938">
    <property type="component" value="Unassembled WGS sequence"/>
</dbReference>
<dbReference type="InterPro" id="IPR028974">
    <property type="entry name" value="TSP_type-3_rpt"/>
</dbReference>
<dbReference type="PROSITE" id="PS51257">
    <property type="entry name" value="PROKAR_LIPOPROTEIN"/>
    <property type="match status" value="1"/>
</dbReference>
<dbReference type="EMBL" id="VOSB01000004">
    <property type="protein sequence ID" value="TXE19385.1"/>
    <property type="molecule type" value="Genomic_DNA"/>
</dbReference>
<accession>A0A5C7BER0</accession>
<keyword evidence="2" id="KW-1185">Reference proteome</keyword>
<proteinExistence type="predicted"/>
<organism evidence="1 2">
    <name type="scientific">Psychroserpens burtonensis</name>
    <dbReference type="NCBI Taxonomy" id="49278"/>
    <lineage>
        <taxon>Bacteria</taxon>
        <taxon>Pseudomonadati</taxon>
        <taxon>Bacteroidota</taxon>
        <taxon>Flavobacteriia</taxon>
        <taxon>Flavobacteriales</taxon>
        <taxon>Flavobacteriaceae</taxon>
        <taxon>Psychroserpens</taxon>
    </lineage>
</organism>
<gene>
    <name evidence="1" type="ORF">ES692_03650</name>
</gene>
<dbReference type="Pfam" id="PF19765">
    <property type="entry name" value="DUF6252"/>
    <property type="match status" value="1"/>
</dbReference>
<protein>
    <submittedName>
        <fullName evidence="1">Uncharacterized protein</fullName>
    </submittedName>
</protein>
<dbReference type="STRING" id="1123037.GCA_000425305_01379"/>
<dbReference type="Gene3D" id="4.10.1080.10">
    <property type="entry name" value="TSP type-3 repeat"/>
    <property type="match status" value="1"/>
</dbReference>
<dbReference type="GO" id="GO:0005509">
    <property type="term" value="F:calcium ion binding"/>
    <property type="evidence" value="ECO:0007669"/>
    <property type="project" value="InterPro"/>
</dbReference>
<dbReference type="InterPro" id="IPR046219">
    <property type="entry name" value="DUF6252"/>
</dbReference>